<evidence type="ECO:0000313" key="1">
    <source>
        <dbReference type="EMBL" id="MFB9330708.1"/>
    </source>
</evidence>
<protein>
    <recommendedName>
        <fullName evidence="3">SbsA Ig-like domain-containing protein</fullName>
    </recommendedName>
</protein>
<accession>A0ABV5L2P1</accession>
<gene>
    <name evidence="1" type="ORF">ACFFSY_32610</name>
</gene>
<proteinExistence type="predicted"/>
<dbReference type="Gene3D" id="1.20.1270.90">
    <property type="entry name" value="AF1782-like"/>
    <property type="match status" value="1"/>
</dbReference>
<keyword evidence="2" id="KW-1185">Reference proteome</keyword>
<dbReference type="RefSeq" id="WP_377502334.1">
    <property type="nucleotide sequence ID" value="NZ_JBHMDO010000053.1"/>
</dbReference>
<organism evidence="1 2">
    <name type="scientific">Paenibacillus aurantiacus</name>
    <dbReference type="NCBI Taxonomy" id="1936118"/>
    <lineage>
        <taxon>Bacteria</taxon>
        <taxon>Bacillati</taxon>
        <taxon>Bacillota</taxon>
        <taxon>Bacilli</taxon>
        <taxon>Bacillales</taxon>
        <taxon>Paenibacillaceae</taxon>
        <taxon>Paenibacillus</taxon>
    </lineage>
</organism>
<name>A0ABV5L2P1_9BACL</name>
<evidence type="ECO:0008006" key="3">
    <source>
        <dbReference type="Google" id="ProtNLM"/>
    </source>
</evidence>
<comment type="caution">
    <text evidence="1">The sequence shown here is derived from an EMBL/GenBank/DDBJ whole genome shotgun (WGS) entry which is preliminary data.</text>
</comment>
<reference evidence="1 2" key="1">
    <citation type="submission" date="2024-09" db="EMBL/GenBank/DDBJ databases">
        <authorList>
            <person name="Sun Q."/>
            <person name="Mori K."/>
        </authorList>
    </citation>
    <scope>NUCLEOTIDE SEQUENCE [LARGE SCALE GENOMIC DNA]</scope>
    <source>
        <strain evidence="1 2">TISTR 2452</strain>
    </source>
</reference>
<dbReference type="Proteomes" id="UP001589747">
    <property type="component" value="Unassembled WGS sequence"/>
</dbReference>
<evidence type="ECO:0000313" key="2">
    <source>
        <dbReference type="Proteomes" id="UP001589747"/>
    </source>
</evidence>
<sequence length="1376" mass="146395">MGRVSASVASGAGRPAAIAGRMADERTLVLTFDRALAGASDALALSSENFKVNGRSGVVAEAYAEDREIFIVLSEIASGDRVDVSVEADTVFGAGIVAGAGNAAVNGYRIVTDSGALKLKNALDPDGGGFALADAVAYINRLKATSGGDANIAGLSPLDGADVRYLLSLLDLGLPDRKQLQTAIAQADALLAATQGRTDAERSRLSASREHAQAVAADAASTQRVIDEARVRIEASLAAFKPVGAKYRAVRTPLSVGLTPGSLLADGLFNEADRQKLGTDEGAAGASLRVVLPGADGGFDDYRPGDQIVLTVRENGKSGASEQNSYTYTLKASDVARMKKDGGTYSVDFDMASFLKAQGTDLAVFSYSALMRNGANLSQSSEAVSNAASEAFRIDFAPVIQTAPERVVQGEPIAVTVNDPKAKVYLTKRDMETDLPFVCDGVGGCSLATKAIEAGLYEIYAKDTSGQRSASRTVEVEAKKLPSAPAAPLSVTLSSMLPINEEGQYVFNGPTRDSWGWSEEPVMAQVELPGHRDAEPNYKLGDLIVIAFRGGERNFKTVVHALNSDEIGALDSAGAEETVTVSVDVTSYFLGEGLKDDTVEVAAHVQDAEDEALVSASVELDHTIWIDVTPPELEVSTGDVIEQPPAEVIPLDGGRIVAAGKERVAIYVIPWLCVEGARTEDQLEDLVQRGIGHKQLYTGSNVTFQASSLGVGDYVVLGVDEAGNVSVPESIISVQDIAADLDAPTLTVKTVESGGLDAAISLEEGRIWASSSETGTIYAVLEGELPETVTAANLDTMISREQGLKREFAEGHVLFGASDLGEGGYVLFAVDGAGNVSLPSPTIHIEDQLVPMVTVWTSEYGNTIPLNGGRIWANSTEAGTIFAIPAGEASAEMSLEALNALVSDEIGYSRPFVGENVVFEASDLDTGEFVFYAVDEALKVSAPSDPILIDEFYEPDLTAPTLEVTTSEDIEGEPAERIPLHTGRIYARSNESGMIYLVPAVEAAPDISVLELEAIVDGERGWKRQSSESSVTFEAKELVVGDYVLFAVDDSGNVSVASRPISIFYVEPPLLLSANAPDSIEIDDAMTIHLPIGLTAGDLRAYLQSADYFNIYEDDGYESSSVEDNALLTEENVVMVETGNDRFVFQLDFHPYVVKTAHHQADVPNSQTELTVNAPLMVSFNEELSEYAGSQVEEAFRHAANGRELSFNWGFDEDGYYVLTIGLEPLSEGEGEDPVVRFANNITAKLIEAESAQPETLLEVEPVGVQLSPDYEAGKITLTFSVGLSSRLLLTEALDPGMIETILVAESGQDRGSLYVQSVQHGEADNQLIVTFSDWDELAIENANLVTLQLKFKTRSVDTALGAWIGSDYFLYVPLA</sequence>
<dbReference type="EMBL" id="JBHMDO010000053">
    <property type="protein sequence ID" value="MFB9330708.1"/>
    <property type="molecule type" value="Genomic_DNA"/>
</dbReference>